<keyword evidence="7" id="KW-0675">Receptor</keyword>
<evidence type="ECO:0000256" key="4">
    <source>
        <dbReference type="ARBA" id="ARBA00022725"/>
    </source>
</evidence>
<evidence type="ECO:0000256" key="5">
    <source>
        <dbReference type="ARBA" id="ARBA00022989"/>
    </source>
</evidence>
<reference evidence="10" key="2">
    <citation type="submission" date="2020-05" db="UniProtKB">
        <authorList>
            <consortium name="EnsemblMetazoa"/>
        </authorList>
    </citation>
    <scope>IDENTIFICATION</scope>
    <source>
        <strain evidence="10">Epiroticus2</strain>
    </source>
</reference>
<evidence type="ECO:0000256" key="8">
    <source>
        <dbReference type="ARBA" id="ARBA00023224"/>
    </source>
</evidence>
<keyword evidence="5 9" id="KW-1133">Transmembrane helix</keyword>
<keyword evidence="4" id="KW-0552">Olfaction</keyword>
<sequence>MVTTVAPVHESNSQPGREWSVFKIQRNILLIFGCWPPDRSTRRWYVQAFIALNLVTLAICIVGELSYCIDAYLNGSLIETIESIGPTVARFAGFSRMCLILKNERQIESVVNKMVTIINDAHRREKFTKRERITKRITVWDQTLSKTVFFSSFTTAALYGLIPYVIMTRNWFRGQYPLVKLLPFKMMLPFDSQDTTLFVMTTVFLNYASAPTIAAFTGSDLLFSGLCLYLYGQFRAIRIEMEALSATLNNSTLERSAHETNRINQELRNINKRYQEIINLVSEVRIAFTPSILLVYISSAFMICIVCMAVLITEGINKLTYLPYTLTILMILFVYSFGGMMVRESSEDLQTVAYNFPWYRFDHNTRHLIQMMMVRAKHGCNVDVPFFETSMATFSVIVRSAMSYITLMKSFL</sequence>
<keyword evidence="6 9" id="KW-0472">Membrane</keyword>
<evidence type="ECO:0000256" key="7">
    <source>
        <dbReference type="ARBA" id="ARBA00023170"/>
    </source>
</evidence>
<dbReference type="GO" id="GO:0004984">
    <property type="term" value="F:olfactory receptor activity"/>
    <property type="evidence" value="ECO:0007669"/>
    <property type="project" value="InterPro"/>
</dbReference>
<keyword evidence="3 9" id="KW-0812">Transmembrane</keyword>
<keyword evidence="8" id="KW-0807">Transducer</keyword>
<keyword evidence="11" id="KW-1185">Reference proteome</keyword>
<evidence type="ECO:0000256" key="6">
    <source>
        <dbReference type="ARBA" id="ARBA00023136"/>
    </source>
</evidence>
<dbReference type="InterPro" id="IPR004117">
    <property type="entry name" value="7tm6_olfct_rcpt"/>
</dbReference>
<organism evidence="10 11">
    <name type="scientific">Anopheles epiroticus</name>
    <dbReference type="NCBI Taxonomy" id="199890"/>
    <lineage>
        <taxon>Eukaryota</taxon>
        <taxon>Metazoa</taxon>
        <taxon>Ecdysozoa</taxon>
        <taxon>Arthropoda</taxon>
        <taxon>Hexapoda</taxon>
        <taxon>Insecta</taxon>
        <taxon>Pterygota</taxon>
        <taxon>Neoptera</taxon>
        <taxon>Endopterygota</taxon>
        <taxon>Diptera</taxon>
        <taxon>Nematocera</taxon>
        <taxon>Culicoidea</taxon>
        <taxon>Culicidae</taxon>
        <taxon>Anophelinae</taxon>
        <taxon>Anopheles</taxon>
    </lineage>
</organism>
<evidence type="ECO:0000256" key="9">
    <source>
        <dbReference type="SAM" id="Phobius"/>
    </source>
</evidence>
<dbReference type="AlphaFoldDB" id="A0A182P3T1"/>
<keyword evidence="2" id="KW-0716">Sensory transduction</keyword>
<evidence type="ECO:0000313" key="11">
    <source>
        <dbReference type="Proteomes" id="UP000075885"/>
    </source>
</evidence>
<feature type="transmembrane region" description="Helical" evidence="9">
    <location>
        <begin position="319"/>
        <end position="337"/>
    </location>
</feature>
<dbReference type="EnsemblMetazoa" id="AEPI001567-RA">
    <property type="protein sequence ID" value="AEPI001567-PA"/>
    <property type="gene ID" value="AEPI001567"/>
</dbReference>
<dbReference type="PANTHER" id="PTHR21137:SF26">
    <property type="entry name" value="ODORANT RECEPTOR 10A-RELATED"/>
    <property type="match status" value="1"/>
</dbReference>
<evidence type="ECO:0000256" key="3">
    <source>
        <dbReference type="ARBA" id="ARBA00022692"/>
    </source>
</evidence>
<dbReference type="GO" id="GO:0005886">
    <property type="term" value="C:plasma membrane"/>
    <property type="evidence" value="ECO:0007669"/>
    <property type="project" value="TreeGrafter"/>
</dbReference>
<feature type="transmembrane region" description="Helical" evidence="9">
    <location>
        <begin position="148"/>
        <end position="167"/>
    </location>
</feature>
<dbReference type="STRING" id="199890.A0A182P3T1"/>
<proteinExistence type="predicted"/>
<dbReference type="GO" id="GO:0007165">
    <property type="term" value="P:signal transduction"/>
    <property type="evidence" value="ECO:0007669"/>
    <property type="project" value="UniProtKB-KW"/>
</dbReference>
<name>A0A182P3T1_9DIPT</name>
<reference evidence="11" key="1">
    <citation type="submission" date="2013-03" db="EMBL/GenBank/DDBJ databases">
        <title>The Genome Sequence of Anopheles epiroticus epiroticus2.</title>
        <authorList>
            <consortium name="The Broad Institute Genomics Platform"/>
            <person name="Neafsey D.E."/>
            <person name="Howell P."/>
            <person name="Walker B."/>
            <person name="Young S.K."/>
            <person name="Zeng Q."/>
            <person name="Gargeya S."/>
            <person name="Fitzgerald M."/>
            <person name="Haas B."/>
            <person name="Abouelleil A."/>
            <person name="Allen A.W."/>
            <person name="Alvarado L."/>
            <person name="Arachchi H.M."/>
            <person name="Berlin A.M."/>
            <person name="Chapman S.B."/>
            <person name="Gainer-Dewar J."/>
            <person name="Goldberg J."/>
            <person name="Griggs A."/>
            <person name="Gujja S."/>
            <person name="Hansen M."/>
            <person name="Howarth C."/>
            <person name="Imamovic A."/>
            <person name="Ireland A."/>
            <person name="Larimer J."/>
            <person name="McCowan C."/>
            <person name="Murphy C."/>
            <person name="Pearson M."/>
            <person name="Poon T.W."/>
            <person name="Priest M."/>
            <person name="Roberts A."/>
            <person name="Saif S."/>
            <person name="Shea T."/>
            <person name="Sisk P."/>
            <person name="Sykes S."/>
            <person name="Wortman J."/>
            <person name="Nusbaum C."/>
            <person name="Birren B."/>
        </authorList>
    </citation>
    <scope>NUCLEOTIDE SEQUENCE [LARGE SCALE GENOMIC DNA]</scope>
    <source>
        <strain evidence="11">Epiroticus2</strain>
    </source>
</reference>
<accession>A0A182P3T1</accession>
<dbReference type="PANTHER" id="PTHR21137">
    <property type="entry name" value="ODORANT RECEPTOR"/>
    <property type="match status" value="1"/>
</dbReference>
<dbReference type="Pfam" id="PF02949">
    <property type="entry name" value="7tm_6"/>
    <property type="match status" value="1"/>
</dbReference>
<feature type="transmembrane region" description="Helical" evidence="9">
    <location>
        <begin position="213"/>
        <end position="231"/>
    </location>
</feature>
<dbReference type="VEuPathDB" id="VectorBase:AEPI001567"/>
<feature type="transmembrane region" description="Helical" evidence="9">
    <location>
        <begin position="44"/>
        <end position="67"/>
    </location>
</feature>
<comment type="subcellular location">
    <subcellularLocation>
        <location evidence="1">Membrane</location>
        <topology evidence="1">Multi-pass membrane protein</topology>
    </subcellularLocation>
</comment>
<evidence type="ECO:0000256" key="1">
    <source>
        <dbReference type="ARBA" id="ARBA00004141"/>
    </source>
</evidence>
<evidence type="ECO:0000313" key="10">
    <source>
        <dbReference type="EnsemblMetazoa" id="AEPI001567-PA"/>
    </source>
</evidence>
<protein>
    <submittedName>
        <fullName evidence="10">Uncharacterized protein</fullName>
    </submittedName>
</protein>
<feature type="transmembrane region" description="Helical" evidence="9">
    <location>
        <begin position="293"/>
        <end position="313"/>
    </location>
</feature>
<evidence type="ECO:0000256" key="2">
    <source>
        <dbReference type="ARBA" id="ARBA00022606"/>
    </source>
</evidence>
<dbReference type="GO" id="GO:0005549">
    <property type="term" value="F:odorant binding"/>
    <property type="evidence" value="ECO:0007669"/>
    <property type="project" value="InterPro"/>
</dbReference>
<dbReference type="Proteomes" id="UP000075885">
    <property type="component" value="Unassembled WGS sequence"/>
</dbReference>